<dbReference type="AlphaFoldDB" id="A0A9R0QN16"/>
<gene>
    <name evidence="3" type="ORF">TRITD_1Bv1G008590</name>
</gene>
<dbReference type="PANTHER" id="PTHR43245:SF13">
    <property type="entry name" value="UDP-D-APIOSE_UDP-D-XYLOSE SYNTHASE 2"/>
    <property type="match status" value="1"/>
</dbReference>
<dbReference type="InterPro" id="IPR036041">
    <property type="entry name" value="Ribosome-inact_prot_sf"/>
</dbReference>
<dbReference type="Pfam" id="PF00161">
    <property type="entry name" value="RIP"/>
    <property type="match status" value="1"/>
</dbReference>
<sequence>MATVREPPPWASAPQLDFQLFKNPTKMARSYHSLGVSVRRLLMQKSNEEGGTNFVKEVQITGSIDFVHAILELTTTPSYFIINMIPPPDIEDHTHLHRELKLLYDASSMYKLGFSANVVWHVFKDAILPGVEKQQEEKYNVERLDFDGSYKDIGVDFRELITGFDGQLDTYKVLVDLAHATRKQIIKASCRNVVTISEPMRFPILFKLHVTNFQEGNLCAVLDASVKKDETYRNISSHFNDWSNYSERCRKGRVQFAAECERFYQELRKDLIPGIPTFDALLTFVVLLSNKDHKKIHKQEQSAKHIKHSSVNPDDRSKGGRDEDPPSDKDENNQERQKNKDTSSAWFFESHVMPYHWIGMTTKVMICVPADYNMQLLDAIYYNFIDALPVVSYCSENIKLLFYFTSEICGKIIGRFIAKDHPHHKETDFFELKVGESPYIFGPIVKQRRSYSCVTPLIFSEDLENDFEFTVVRPFNWTGPMMDFIPDTDGPREGVPRVLACFNKNLLRRETWKLADGGNSQRTYVCIKEAIDAALLLMIETCSSHSPISIVWNPNIATAMEFAKMITDISHF</sequence>
<dbReference type="Proteomes" id="UP000324705">
    <property type="component" value="Chromosome 1B"/>
</dbReference>
<feature type="compositionally biased region" description="Basic and acidic residues" evidence="1">
    <location>
        <begin position="313"/>
        <end position="341"/>
    </location>
</feature>
<dbReference type="SUPFAM" id="SSF51735">
    <property type="entry name" value="NAD(P)-binding Rossmann-fold domains"/>
    <property type="match status" value="1"/>
</dbReference>
<accession>A0A9R0QN16</accession>
<evidence type="ECO:0000259" key="2">
    <source>
        <dbReference type="Pfam" id="PF01370"/>
    </source>
</evidence>
<dbReference type="InterPro" id="IPR001509">
    <property type="entry name" value="Epimerase_deHydtase"/>
</dbReference>
<dbReference type="GO" id="GO:0017148">
    <property type="term" value="P:negative regulation of translation"/>
    <property type="evidence" value="ECO:0007669"/>
    <property type="project" value="InterPro"/>
</dbReference>
<name>A0A9R0QN16_TRITD</name>
<evidence type="ECO:0000313" key="3">
    <source>
        <dbReference type="EMBL" id="VAH12695.1"/>
    </source>
</evidence>
<evidence type="ECO:0000313" key="4">
    <source>
        <dbReference type="Proteomes" id="UP000324705"/>
    </source>
</evidence>
<keyword evidence="4" id="KW-1185">Reference proteome</keyword>
<dbReference type="Pfam" id="PF01370">
    <property type="entry name" value="Epimerase"/>
    <property type="match status" value="1"/>
</dbReference>
<reference evidence="3 4" key="1">
    <citation type="submission" date="2017-09" db="EMBL/GenBank/DDBJ databases">
        <authorList>
            <consortium name="International Durum Wheat Genome Sequencing Consortium (IDWGSC)"/>
            <person name="Milanesi L."/>
        </authorList>
    </citation>
    <scope>NUCLEOTIDE SEQUENCE [LARGE SCALE GENOMIC DNA]</scope>
    <source>
        <strain evidence="4">cv. Svevo</strain>
    </source>
</reference>
<dbReference type="Gramene" id="TRITD1Bv1G008590.1">
    <property type="protein sequence ID" value="TRITD1Bv1G008590.1"/>
    <property type="gene ID" value="TRITD1Bv1G008590"/>
</dbReference>
<dbReference type="GO" id="GO:0030598">
    <property type="term" value="F:rRNA N-glycosylase activity"/>
    <property type="evidence" value="ECO:0007669"/>
    <property type="project" value="InterPro"/>
</dbReference>
<feature type="domain" description="NAD-dependent epimerase/dehydratase" evidence="2">
    <location>
        <begin position="457"/>
        <end position="538"/>
    </location>
</feature>
<proteinExistence type="predicted"/>
<evidence type="ECO:0000256" key="1">
    <source>
        <dbReference type="SAM" id="MobiDB-lite"/>
    </source>
</evidence>
<dbReference type="InterPro" id="IPR036291">
    <property type="entry name" value="NAD(P)-bd_dom_sf"/>
</dbReference>
<dbReference type="Gene3D" id="3.40.50.720">
    <property type="entry name" value="NAD(P)-binding Rossmann-like Domain"/>
    <property type="match status" value="1"/>
</dbReference>
<dbReference type="SUPFAM" id="SSF56371">
    <property type="entry name" value="Ribosome inactivating proteins (RIP)"/>
    <property type="match status" value="1"/>
</dbReference>
<dbReference type="PANTHER" id="PTHR43245">
    <property type="entry name" value="BIFUNCTIONAL POLYMYXIN RESISTANCE PROTEIN ARNA"/>
    <property type="match status" value="1"/>
</dbReference>
<dbReference type="InterPro" id="IPR001574">
    <property type="entry name" value="Ribosome_inactivat_prot"/>
</dbReference>
<protein>
    <recommendedName>
        <fullName evidence="2">NAD-dependent epimerase/dehydratase domain-containing protein</fullName>
    </recommendedName>
</protein>
<feature type="region of interest" description="Disordered" evidence="1">
    <location>
        <begin position="297"/>
        <end position="341"/>
    </location>
</feature>
<organism evidence="3 4">
    <name type="scientific">Triticum turgidum subsp. durum</name>
    <name type="common">Durum wheat</name>
    <name type="synonym">Triticum durum</name>
    <dbReference type="NCBI Taxonomy" id="4567"/>
    <lineage>
        <taxon>Eukaryota</taxon>
        <taxon>Viridiplantae</taxon>
        <taxon>Streptophyta</taxon>
        <taxon>Embryophyta</taxon>
        <taxon>Tracheophyta</taxon>
        <taxon>Spermatophyta</taxon>
        <taxon>Magnoliopsida</taxon>
        <taxon>Liliopsida</taxon>
        <taxon>Poales</taxon>
        <taxon>Poaceae</taxon>
        <taxon>BOP clade</taxon>
        <taxon>Pooideae</taxon>
        <taxon>Triticodae</taxon>
        <taxon>Triticeae</taxon>
        <taxon>Triticinae</taxon>
        <taxon>Triticum</taxon>
    </lineage>
</organism>
<dbReference type="InterPro" id="IPR050177">
    <property type="entry name" value="Lipid_A_modif_metabolic_enz"/>
</dbReference>
<dbReference type="EMBL" id="LT934112">
    <property type="protein sequence ID" value="VAH12695.1"/>
    <property type="molecule type" value="Genomic_DNA"/>
</dbReference>